<evidence type="ECO:0008006" key="4">
    <source>
        <dbReference type="Google" id="ProtNLM"/>
    </source>
</evidence>
<dbReference type="RefSeq" id="WP_101900235.1">
    <property type="nucleotide sequence ID" value="NZ_CP025491.2"/>
</dbReference>
<dbReference type="KEGG" id="lsh:CAB17_11610"/>
<name>A0A2H5FM46_9GAMM</name>
<evidence type="ECO:0000313" key="2">
    <source>
        <dbReference type="EMBL" id="AUH72626.1"/>
    </source>
</evidence>
<dbReference type="Proteomes" id="UP000234343">
    <property type="component" value="Chromosome"/>
</dbReference>
<reference evidence="2 3" key="1">
    <citation type="submission" date="2017-12" db="EMBL/GenBank/DDBJ databases">
        <title>Legionella sainthelensi LA01-117, whole genome sequence of a clinical isolate from New Zealand.</title>
        <authorList>
            <person name="Cree S.L."/>
            <person name="Slow S."/>
            <person name="Kennedy M.A."/>
            <person name="Murdoch D.R."/>
            <person name="Biggs P.J."/>
            <person name="Anderson T."/>
        </authorList>
    </citation>
    <scope>NUCLEOTIDE SEQUENCE [LARGE SCALE GENOMIC DNA]</scope>
    <source>
        <strain evidence="2 3">LA01-117</strain>
    </source>
</reference>
<keyword evidence="1" id="KW-0732">Signal</keyword>
<sequence>MTHYIRSFIFTMFFLLSMTGHAKDYITCRLSNSGIPSQTQTGQPYANTYTCDNKYPKSDRYPPIQLVGTVHRDSNGVSVSGSCTTQKLASKESCEFVLNANFQKTGTVSFQLQVDVGSLYYLKLPQVKTTIIPGPPPTITWPSSNQGSAQINNAGNGSGTYVANATDSSGHAITYTFALSGTGTIIGNQNGSFSLSGIIPSSPGTVTVTANSDDASPVIGTPIRIRVGSPTIIWPGSNQGSAQINNSGSGSGTYVANATDTSGHAITYTFALTGSGMVTGNQNGGFTLSGINTSNPGAVIVTATADDASPVAGTPITISVINVPIIIWPGSSQGSAQIDSSGIGSGTYVANATDTSGHPITYTFALSGAGVVTGTQSGSFTLSGINTNSPGTVTVTATADDAAPVVGTPIPISVSGQIPNKVIAFYNNTNETIYPIIEAPILTPVDAWLQAQFKVTNIATDTFASTKIYRAYVNGTNGILPGQTAFVNVPFYSELVNNPTGSTPNQCIDWWNAMRVYLYDGNPQFMTQYNKDSSNPVTPLTPGPTCSSGCTTVKIFSSTTGVPTNDPQQLTEYTFAGVVTSAGVPYPIDLTQVDYDYSGVDQIYLPVAMEPFGTSLVGYTGTVVDLTTFRNNINTFLSSTEWPVYAGLPASKPRVPGAYNVIIGNPELTNPTPQINALTNNWNACLSNPSNPNYANCQTVNSLFTANSSSCNPQPTPAQLLQSIYGYVSFCASSPTLPSNGPQFEAYRALQHNFIGYPEDFNPYTQLIHQTLQMNVYAYSVDDAVGNINTIGDGVVITIGGSNGLSNPEQYDPQKITTVNPGYKGAGNPYYAKFGVCSSTTTSSLNPGAPFSFQLPTTSYPCQITLEDSNNNIYHFTILSPAPFTTPPTSNYISCAAGDTWCAGVNIDFNTQLNIGTPPPN</sequence>
<proteinExistence type="predicted"/>
<evidence type="ECO:0000313" key="3">
    <source>
        <dbReference type="Proteomes" id="UP000234343"/>
    </source>
</evidence>
<organism evidence="2 3">
    <name type="scientific">Legionella sainthelensi</name>
    <dbReference type="NCBI Taxonomy" id="28087"/>
    <lineage>
        <taxon>Bacteria</taxon>
        <taxon>Pseudomonadati</taxon>
        <taxon>Pseudomonadota</taxon>
        <taxon>Gammaproteobacteria</taxon>
        <taxon>Legionellales</taxon>
        <taxon>Legionellaceae</taxon>
        <taxon>Legionella</taxon>
    </lineage>
</organism>
<gene>
    <name evidence="2" type="ORF">CAB17_11610</name>
</gene>
<protein>
    <recommendedName>
        <fullName evidence="4">Thaumatin domain-containing protein</fullName>
    </recommendedName>
</protein>
<feature type="chain" id="PRO_5014112019" description="Thaumatin domain-containing protein" evidence="1">
    <location>
        <begin position="23"/>
        <end position="921"/>
    </location>
</feature>
<keyword evidence="3" id="KW-1185">Reference proteome</keyword>
<dbReference type="EMBL" id="CP025491">
    <property type="protein sequence ID" value="AUH72626.1"/>
    <property type="molecule type" value="Genomic_DNA"/>
</dbReference>
<evidence type="ECO:0000256" key="1">
    <source>
        <dbReference type="SAM" id="SignalP"/>
    </source>
</evidence>
<dbReference type="AlphaFoldDB" id="A0A2H5FM46"/>
<feature type="signal peptide" evidence="1">
    <location>
        <begin position="1"/>
        <end position="22"/>
    </location>
</feature>
<accession>A0A2H5FM46</accession>